<comment type="caution">
    <text evidence="1">The sequence shown here is derived from an EMBL/GenBank/DDBJ whole genome shotgun (WGS) entry which is preliminary data.</text>
</comment>
<evidence type="ECO:0000313" key="1">
    <source>
        <dbReference type="EMBL" id="MEL5988076.1"/>
    </source>
</evidence>
<name>A0ABU9LN71_9BACL</name>
<sequence>MRIVEFHDFDIFNIKFDLLEEKELLELLEEKQVDVDDDDEYHLVKDVKVGFSEDLEGAQIIGQIDLIDLQFRRHIEATISGYFTIDMEGQIDMEAASQKMYEDGWYVLKQQLRPIVNFLTTMDSRKAVHLPLDF</sequence>
<dbReference type="Proteomes" id="UP001398420">
    <property type="component" value="Unassembled WGS sequence"/>
</dbReference>
<reference evidence="1 2" key="1">
    <citation type="submission" date="2024-04" db="EMBL/GenBank/DDBJ databases">
        <authorList>
            <person name="Wu Y.S."/>
            <person name="Zhang L."/>
        </authorList>
    </citation>
    <scope>NUCLEOTIDE SEQUENCE [LARGE SCALE GENOMIC DNA]</scope>
    <source>
        <strain evidence="1 2">KG-01</strain>
    </source>
</reference>
<dbReference type="EMBL" id="JBCEWA010000004">
    <property type="protein sequence ID" value="MEL5988076.1"/>
    <property type="molecule type" value="Genomic_DNA"/>
</dbReference>
<dbReference type="GeneID" id="97820762"/>
<protein>
    <submittedName>
        <fullName evidence="1">Uncharacterized protein</fullName>
    </submittedName>
</protein>
<dbReference type="RefSeq" id="WP_141273571.1">
    <property type="nucleotide sequence ID" value="NZ_BJOB01000008.1"/>
</dbReference>
<keyword evidence="2" id="KW-1185">Reference proteome</keyword>
<proteinExistence type="predicted"/>
<organism evidence="1 2">
    <name type="scientific">Kurthia gibsonii</name>
    <dbReference type="NCBI Taxonomy" id="33946"/>
    <lineage>
        <taxon>Bacteria</taxon>
        <taxon>Bacillati</taxon>
        <taxon>Bacillota</taxon>
        <taxon>Bacilli</taxon>
        <taxon>Bacillales</taxon>
        <taxon>Caryophanaceae</taxon>
        <taxon>Kurthia</taxon>
    </lineage>
</organism>
<accession>A0ABU9LN71</accession>
<gene>
    <name evidence="1" type="ORF">AAF454_06560</name>
</gene>
<evidence type="ECO:0000313" key="2">
    <source>
        <dbReference type="Proteomes" id="UP001398420"/>
    </source>
</evidence>